<evidence type="ECO:0000256" key="2">
    <source>
        <dbReference type="PROSITE-ProRule" id="PRU00335"/>
    </source>
</evidence>
<dbReference type="GO" id="GO:0000976">
    <property type="term" value="F:transcription cis-regulatory region binding"/>
    <property type="evidence" value="ECO:0007669"/>
    <property type="project" value="TreeGrafter"/>
</dbReference>
<proteinExistence type="predicted"/>
<dbReference type="InterPro" id="IPR001647">
    <property type="entry name" value="HTH_TetR"/>
</dbReference>
<evidence type="ECO:0000256" key="3">
    <source>
        <dbReference type="SAM" id="MobiDB-lite"/>
    </source>
</evidence>
<feature type="compositionally biased region" description="Pro residues" evidence="3">
    <location>
        <begin position="201"/>
        <end position="210"/>
    </location>
</feature>
<reference evidence="5 6" key="1">
    <citation type="submission" date="2016-06" db="EMBL/GenBank/DDBJ databases">
        <authorList>
            <person name="Kjaerup R.B."/>
            <person name="Dalgaard T.S."/>
            <person name="Juul-Madsen H.R."/>
        </authorList>
    </citation>
    <scope>NUCLEOTIDE SEQUENCE [LARGE SCALE GENOMIC DNA]</scope>
    <source>
        <strain evidence="5 6">DSM 43818</strain>
    </source>
</reference>
<accession>A0A1C6RVA5</accession>
<evidence type="ECO:0000259" key="4">
    <source>
        <dbReference type="PROSITE" id="PS50977"/>
    </source>
</evidence>
<dbReference type="Proteomes" id="UP000199699">
    <property type="component" value="Unassembled WGS sequence"/>
</dbReference>
<dbReference type="Gene3D" id="1.10.357.10">
    <property type="entry name" value="Tetracycline Repressor, domain 2"/>
    <property type="match status" value="1"/>
</dbReference>
<evidence type="ECO:0000313" key="5">
    <source>
        <dbReference type="EMBL" id="SCL21095.1"/>
    </source>
</evidence>
<keyword evidence="1 2" id="KW-0238">DNA-binding</keyword>
<dbReference type="Pfam" id="PF00440">
    <property type="entry name" value="TetR_N"/>
    <property type="match status" value="1"/>
</dbReference>
<dbReference type="EMBL" id="FMHT01000003">
    <property type="protein sequence ID" value="SCL21095.1"/>
    <property type="molecule type" value="Genomic_DNA"/>
</dbReference>
<dbReference type="GO" id="GO:0003700">
    <property type="term" value="F:DNA-binding transcription factor activity"/>
    <property type="evidence" value="ECO:0007669"/>
    <property type="project" value="TreeGrafter"/>
</dbReference>
<dbReference type="PRINTS" id="PR00455">
    <property type="entry name" value="HTHTETR"/>
</dbReference>
<dbReference type="AlphaFoldDB" id="A0A1C6RVA5"/>
<evidence type="ECO:0000256" key="1">
    <source>
        <dbReference type="ARBA" id="ARBA00023125"/>
    </source>
</evidence>
<organism evidence="5 6">
    <name type="scientific">Micromonospora nigra</name>
    <dbReference type="NCBI Taxonomy" id="145857"/>
    <lineage>
        <taxon>Bacteria</taxon>
        <taxon>Bacillati</taxon>
        <taxon>Actinomycetota</taxon>
        <taxon>Actinomycetes</taxon>
        <taxon>Micromonosporales</taxon>
        <taxon>Micromonosporaceae</taxon>
        <taxon>Micromonospora</taxon>
    </lineage>
</organism>
<evidence type="ECO:0000313" key="6">
    <source>
        <dbReference type="Proteomes" id="UP000199699"/>
    </source>
</evidence>
<feature type="DNA-binding region" description="H-T-H motif" evidence="2">
    <location>
        <begin position="37"/>
        <end position="56"/>
    </location>
</feature>
<sequence length="245" mass="26344">MPPSTRVPQQERSRATRARLLEATVDCLVEHGWAGTTTTVVAARAGVSRGAQLHHYPTKAALVTAAVAHLADRRAAELRTEAEALPAGPQRLDRVIDLLGAAFTGPLFVAALELWVAARTDRELREALVPLEARVGREMYRLTVSLLGVDERRPGVREAVQATLDLLRGLGVANLLSDDTSRRVALLHTWKRQLAALLTPEPGPPMPAAPEPGLLVSATPDHAPATPDHVPVTPDHAPAVPERDR</sequence>
<feature type="domain" description="HTH tetR-type" evidence="4">
    <location>
        <begin position="14"/>
        <end position="74"/>
    </location>
</feature>
<dbReference type="PANTHER" id="PTHR30055:SF226">
    <property type="entry name" value="HTH-TYPE TRANSCRIPTIONAL REGULATOR PKSA"/>
    <property type="match status" value="1"/>
</dbReference>
<dbReference type="PANTHER" id="PTHR30055">
    <property type="entry name" value="HTH-TYPE TRANSCRIPTIONAL REGULATOR RUTR"/>
    <property type="match status" value="1"/>
</dbReference>
<dbReference type="InterPro" id="IPR050109">
    <property type="entry name" value="HTH-type_TetR-like_transc_reg"/>
</dbReference>
<feature type="region of interest" description="Disordered" evidence="3">
    <location>
        <begin position="201"/>
        <end position="245"/>
    </location>
</feature>
<name>A0A1C6RVA5_9ACTN</name>
<dbReference type="STRING" id="145857.GA0070616_2202"/>
<dbReference type="SUPFAM" id="SSF46689">
    <property type="entry name" value="Homeodomain-like"/>
    <property type="match status" value="1"/>
</dbReference>
<gene>
    <name evidence="5" type="ORF">GA0070616_2202</name>
</gene>
<protein>
    <submittedName>
        <fullName evidence="5">Transcriptional regulator, TetR family</fullName>
    </submittedName>
</protein>
<keyword evidence="6" id="KW-1185">Reference proteome</keyword>
<dbReference type="InterPro" id="IPR009057">
    <property type="entry name" value="Homeodomain-like_sf"/>
</dbReference>
<dbReference type="PROSITE" id="PS50977">
    <property type="entry name" value="HTH_TETR_2"/>
    <property type="match status" value="1"/>
</dbReference>